<dbReference type="GO" id="GO:0035438">
    <property type="term" value="F:cyclic-di-GMP binding"/>
    <property type="evidence" value="ECO:0007669"/>
    <property type="project" value="InterPro"/>
</dbReference>
<dbReference type="Pfam" id="PF07238">
    <property type="entry name" value="PilZ"/>
    <property type="match status" value="1"/>
</dbReference>
<accession>A0A285SDL6</accession>
<dbReference type="EMBL" id="OBMQ01000004">
    <property type="protein sequence ID" value="SOC05979.1"/>
    <property type="molecule type" value="Genomic_DNA"/>
</dbReference>
<dbReference type="AlphaFoldDB" id="A0A285SDL6"/>
<sequence>MKYRREEAFRFAFGEPVDALFHIIKLDDKPVTSSPGKAKILDVSPEGLRISSELNIPDITSKTITLTIAFTINDTSFNLDGIIVWKKMIGNITSYGIKLDLKEQHVKVKLIEELKVYSKKHINNNKKGKSI</sequence>
<protein>
    <submittedName>
        <fullName evidence="2">PilZ domain-containing protein</fullName>
    </submittedName>
</protein>
<name>A0A285SDL6_9BACL</name>
<organism evidence="2 3">
    <name type="scientific">Ureibacillus xyleni</name>
    <dbReference type="NCBI Taxonomy" id="614648"/>
    <lineage>
        <taxon>Bacteria</taxon>
        <taxon>Bacillati</taxon>
        <taxon>Bacillota</taxon>
        <taxon>Bacilli</taxon>
        <taxon>Bacillales</taxon>
        <taxon>Caryophanaceae</taxon>
        <taxon>Ureibacillus</taxon>
    </lineage>
</organism>
<evidence type="ECO:0000259" key="1">
    <source>
        <dbReference type="Pfam" id="PF07238"/>
    </source>
</evidence>
<dbReference type="InterPro" id="IPR009875">
    <property type="entry name" value="PilZ_domain"/>
</dbReference>
<keyword evidence="3" id="KW-1185">Reference proteome</keyword>
<evidence type="ECO:0000313" key="2">
    <source>
        <dbReference type="EMBL" id="SOC05979.1"/>
    </source>
</evidence>
<dbReference type="RefSeq" id="WP_097073107.1">
    <property type="nucleotide sequence ID" value="NZ_OBMQ01000004.1"/>
</dbReference>
<reference evidence="3" key="1">
    <citation type="submission" date="2017-08" db="EMBL/GenBank/DDBJ databases">
        <authorList>
            <person name="Varghese N."/>
            <person name="Submissions S."/>
        </authorList>
    </citation>
    <scope>NUCLEOTIDE SEQUENCE [LARGE SCALE GENOMIC DNA]</scope>
    <source>
        <strain evidence="3">JC22</strain>
    </source>
</reference>
<feature type="domain" description="PilZ" evidence="1">
    <location>
        <begin position="36"/>
        <end position="105"/>
    </location>
</feature>
<dbReference type="OrthoDB" id="2354159at2"/>
<gene>
    <name evidence="2" type="ORF">SAMN05880501_104150</name>
</gene>
<proteinExistence type="predicted"/>
<dbReference type="Proteomes" id="UP000219636">
    <property type="component" value="Unassembled WGS sequence"/>
</dbReference>
<evidence type="ECO:0000313" key="3">
    <source>
        <dbReference type="Proteomes" id="UP000219636"/>
    </source>
</evidence>
<dbReference type="SUPFAM" id="SSF141371">
    <property type="entry name" value="PilZ domain-like"/>
    <property type="match status" value="1"/>
</dbReference>
<dbReference type="Gene3D" id="2.40.10.220">
    <property type="entry name" value="predicted glycosyltransferase like domains"/>
    <property type="match status" value="1"/>
</dbReference>